<feature type="compositionally biased region" description="Polar residues" evidence="6">
    <location>
        <begin position="1078"/>
        <end position="1090"/>
    </location>
</feature>
<dbReference type="EMBL" id="KN846958">
    <property type="protein sequence ID" value="KIW68853.1"/>
    <property type="molecule type" value="Genomic_DNA"/>
</dbReference>
<feature type="compositionally biased region" description="Basic residues" evidence="6">
    <location>
        <begin position="1218"/>
        <end position="1227"/>
    </location>
</feature>
<feature type="active site" evidence="5">
    <location>
        <position position="697"/>
    </location>
</feature>
<dbReference type="PANTHER" id="PTHR10629:SF52">
    <property type="entry name" value="DNA (CYTOSINE-5)-METHYLTRANSFERASE 1"/>
    <property type="match status" value="1"/>
</dbReference>
<feature type="compositionally biased region" description="Polar residues" evidence="6">
    <location>
        <begin position="56"/>
        <end position="68"/>
    </location>
</feature>
<keyword evidence="2 5" id="KW-0489">Methyltransferase</keyword>
<dbReference type="InterPro" id="IPR029063">
    <property type="entry name" value="SAM-dependent_MTases_sf"/>
</dbReference>
<dbReference type="GO" id="GO:0005634">
    <property type="term" value="C:nucleus"/>
    <property type="evidence" value="ECO:0007669"/>
    <property type="project" value="TreeGrafter"/>
</dbReference>
<keyword evidence="9" id="KW-1185">Reference proteome</keyword>
<evidence type="ECO:0000256" key="1">
    <source>
        <dbReference type="ARBA" id="ARBA00011975"/>
    </source>
</evidence>
<feature type="compositionally biased region" description="Acidic residues" evidence="6">
    <location>
        <begin position="29"/>
        <end position="38"/>
    </location>
</feature>
<evidence type="ECO:0000256" key="6">
    <source>
        <dbReference type="SAM" id="MobiDB-lite"/>
    </source>
</evidence>
<dbReference type="PROSITE" id="PS00094">
    <property type="entry name" value="C5_MTASE_1"/>
    <property type="match status" value="1"/>
</dbReference>
<keyword evidence="3 5" id="KW-0808">Transferase</keyword>
<dbReference type="InterPro" id="IPR018117">
    <property type="entry name" value="C5_DNA_meth_AS"/>
</dbReference>
<dbReference type="Pfam" id="PF25423">
    <property type="entry name" value="DUF7893"/>
    <property type="match status" value="1"/>
</dbReference>
<protein>
    <recommendedName>
        <fullName evidence="1">DNA (cytosine-5-)-methyltransferase</fullName>
        <ecNumber evidence="1">2.1.1.37</ecNumber>
    </recommendedName>
</protein>
<dbReference type="InterPro" id="IPR057215">
    <property type="entry name" value="DUF7893"/>
</dbReference>
<dbReference type="EC" id="2.1.1.37" evidence="1"/>
<evidence type="ECO:0000256" key="2">
    <source>
        <dbReference type="ARBA" id="ARBA00022603"/>
    </source>
</evidence>
<dbReference type="AlphaFoldDB" id="A0A0D2FL54"/>
<dbReference type="GO" id="GO:0032259">
    <property type="term" value="P:methylation"/>
    <property type="evidence" value="ECO:0007669"/>
    <property type="project" value="UniProtKB-KW"/>
</dbReference>
<dbReference type="Gene3D" id="3.40.50.150">
    <property type="entry name" value="Vaccinia Virus protein VP39"/>
    <property type="match status" value="1"/>
</dbReference>
<feature type="region of interest" description="Disordered" evidence="6">
    <location>
        <begin position="1062"/>
        <end position="1227"/>
    </location>
</feature>
<evidence type="ECO:0000313" key="8">
    <source>
        <dbReference type="EMBL" id="KIW68853.1"/>
    </source>
</evidence>
<evidence type="ECO:0000256" key="5">
    <source>
        <dbReference type="PROSITE-ProRule" id="PRU01016"/>
    </source>
</evidence>
<dbReference type="GO" id="GO:0003677">
    <property type="term" value="F:DNA binding"/>
    <property type="evidence" value="ECO:0007669"/>
    <property type="project" value="TreeGrafter"/>
</dbReference>
<dbReference type="STRING" id="5601.A0A0D2FL54"/>
<accession>A0A0D2FL54</accession>
<proteinExistence type="inferred from homology"/>
<dbReference type="Gene3D" id="3.90.120.10">
    <property type="entry name" value="DNA Methylase, subunit A, domain 2"/>
    <property type="match status" value="1"/>
</dbReference>
<dbReference type="GO" id="GO:0044027">
    <property type="term" value="P:negative regulation of gene expression via chromosomal CpG island methylation"/>
    <property type="evidence" value="ECO:0007669"/>
    <property type="project" value="TreeGrafter"/>
</dbReference>
<sequence>MPRLWDLDDDTPSVHEYTEASGSLHNTSDDEVDSEETDASTKKEVAVLPPPRKTSSRTARSTGSNRPTLSRDIFFQQQETVLIRTLQQLESPDEVRQSYPPRFSDGNLSGVASSYLPESQILNEFIALEPPETNDDDDHFNLQDTFFFEFEVENFCIYQSPKACSGAKDRNGLEGRYESLHIVATYQDDTDYFIDGTLESADNRRSFIRGEVIDVNIGAMEDTTQHSADESIWVQTTESKKKGYWYRLRRPSKAYERYWSDYLWVANFTKYFIDFLHVNLAAGVSVHLGAFQSSFWTWLEELHGTKISEWHRQCGERTDFRQHVLSYALFLRRRASCLEKCDNIINPRLSHQLWDDVVTGKLPYDRQAISSTEKTVVTRHVAHSFLKSFPHWRKEHQLLQVVENCAEVEDFAEDRRRKWKFPNKLQFSQRANFKGTGRHKVSKAAWLLEEAGIENQPIRIHDPRELLRAVIIVRIPLMEWNQYDFRYAWVRGASLSTVSVVWLVLPTDTTCGNPEDMTFYPIGNELFFTDECNCRPVSIGNVIKIVKASPFIDHAQEGSEVFIHSLYRPSQEVHVKATESELSCHCQKILGATRKTPATTKRPAREETSQSTYPKMKVCALCCGCGLLDHAFCDASLAETVLAVEHDGTAARSHMANNHSNQCQYIIDSVNPALQRFMAGEKPLPHHIDCLIAGPPCQGWSVLNQSKGKDHYESEKNCSILANILSWIEVFLPAYVLIENVPNMQKSQPNACAQAICHLVALGYQVRKSVRIDCEVGGVSIRKRLFIVAAAPDASLPDDLTQTHYYRDCGGSESEPRTSWSAISDLKPIKNDTILNHEDAEHVPLQQLKINWDKNISFRNLVTKIETSLSQAYYSGNLSAIEKKFFRSLSDNQQERSSKVLKRVNHDKPFRTIATTISPMDARFGGEVLHPFQNRLLSLREICRAMGVPDSFLLAGTIAQKHKQLGNGVPGALAHGWGVAFGKAWMATIHKGGGAEVDEEPSPPLNEAPGIRYSKKISGNMSVTTTAQDATTGMRKQATFEMTYREVKTVDRRRARRVVYDSDDEAEERADTRHISRKVTTTRSSEVTITEESRPAAGQNTPNPTSRRGSPSKYNKMVAISSDEEEYWSALDDQKTPPSPPPHKQRLGPSTNPFPRRSTCAREEDTKQARTVLMCQTPVPARSSRRQRTWEPGRKREAHIGPGSENDGSDESDLIYVKSRRVKKTRV</sequence>
<comment type="similarity">
    <text evidence="5">Belongs to the class I-like SAM-binding methyltransferase superfamily. C5-methyltransferase family.</text>
</comment>
<evidence type="ECO:0000256" key="3">
    <source>
        <dbReference type="ARBA" id="ARBA00022679"/>
    </source>
</evidence>
<dbReference type="GO" id="GO:0003886">
    <property type="term" value="F:DNA (cytosine-5-)-methyltransferase activity"/>
    <property type="evidence" value="ECO:0007669"/>
    <property type="project" value="UniProtKB-EC"/>
</dbReference>
<evidence type="ECO:0000259" key="7">
    <source>
        <dbReference type="Pfam" id="PF25423"/>
    </source>
</evidence>
<dbReference type="SUPFAM" id="SSF53335">
    <property type="entry name" value="S-adenosyl-L-methionine-dependent methyltransferases"/>
    <property type="match status" value="1"/>
</dbReference>
<feature type="region of interest" description="Disordered" evidence="6">
    <location>
        <begin position="1"/>
        <end position="71"/>
    </location>
</feature>
<dbReference type="Proteomes" id="UP000054266">
    <property type="component" value="Unassembled WGS sequence"/>
</dbReference>
<evidence type="ECO:0000256" key="4">
    <source>
        <dbReference type="ARBA" id="ARBA00022691"/>
    </source>
</evidence>
<dbReference type="InterPro" id="IPR001525">
    <property type="entry name" value="C5_MeTfrase"/>
</dbReference>
<dbReference type="Pfam" id="PF00145">
    <property type="entry name" value="DNA_methylase"/>
    <property type="match status" value="1"/>
</dbReference>
<gene>
    <name evidence="8" type="ORF">PV04_04771</name>
</gene>
<evidence type="ECO:0000313" key="9">
    <source>
        <dbReference type="Proteomes" id="UP000054266"/>
    </source>
</evidence>
<feature type="domain" description="DUF7893" evidence="7">
    <location>
        <begin position="262"/>
        <end position="357"/>
    </location>
</feature>
<organism evidence="8 9">
    <name type="scientific">Phialophora macrospora</name>
    <dbReference type="NCBI Taxonomy" id="1851006"/>
    <lineage>
        <taxon>Eukaryota</taxon>
        <taxon>Fungi</taxon>
        <taxon>Dikarya</taxon>
        <taxon>Ascomycota</taxon>
        <taxon>Pezizomycotina</taxon>
        <taxon>Eurotiomycetes</taxon>
        <taxon>Chaetothyriomycetidae</taxon>
        <taxon>Chaetothyriales</taxon>
        <taxon>Herpotrichiellaceae</taxon>
        <taxon>Phialophora</taxon>
    </lineage>
</organism>
<dbReference type="PANTHER" id="PTHR10629">
    <property type="entry name" value="CYTOSINE-SPECIFIC METHYLTRANSFERASE"/>
    <property type="match status" value="1"/>
</dbReference>
<feature type="compositionally biased region" description="Polar residues" evidence="6">
    <location>
        <begin position="1098"/>
        <end position="1113"/>
    </location>
</feature>
<keyword evidence="4 5" id="KW-0949">S-adenosyl-L-methionine</keyword>
<feature type="compositionally biased region" description="Basic and acidic residues" evidence="6">
    <location>
        <begin position="1188"/>
        <end position="1199"/>
    </location>
</feature>
<dbReference type="PROSITE" id="PS51679">
    <property type="entry name" value="SAM_MT_C5"/>
    <property type="match status" value="1"/>
</dbReference>
<reference evidence="8 9" key="1">
    <citation type="submission" date="2015-01" db="EMBL/GenBank/DDBJ databases">
        <title>The Genome Sequence of Capronia semiimmersa CBS27337.</title>
        <authorList>
            <consortium name="The Broad Institute Genomics Platform"/>
            <person name="Cuomo C."/>
            <person name="de Hoog S."/>
            <person name="Gorbushina A."/>
            <person name="Stielow B."/>
            <person name="Teixiera M."/>
            <person name="Abouelleil A."/>
            <person name="Chapman S.B."/>
            <person name="Priest M."/>
            <person name="Young S.K."/>
            <person name="Wortman J."/>
            <person name="Nusbaum C."/>
            <person name="Birren B."/>
        </authorList>
    </citation>
    <scope>NUCLEOTIDE SEQUENCE [LARGE SCALE GENOMIC DNA]</scope>
    <source>
        <strain evidence="8 9">CBS 27337</strain>
    </source>
</reference>
<name>A0A0D2FL54_9EURO</name>
<dbReference type="InterPro" id="IPR050390">
    <property type="entry name" value="C5-Methyltransferase"/>
</dbReference>